<organism evidence="6">
    <name type="scientific">Dictyoglomus thermophilum</name>
    <dbReference type="NCBI Taxonomy" id="14"/>
    <lineage>
        <taxon>Bacteria</taxon>
        <taxon>Pseudomonadati</taxon>
        <taxon>Dictyoglomota</taxon>
        <taxon>Dictyoglomia</taxon>
        <taxon>Dictyoglomales</taxon>
        <taxon>Dictyoglomaceae</taxon>
        <taxon>Dictyoglomus</taxon>
    </lineage>
</organism>
<comment type="function">
    <text evidence="4">The lipid II isoglutaminyl synthase complex catalyzes the formation of alpha-D-isoglutamine in the cell wall lipid II stem peptide. The GatD subunit catalyzes the hydrolysis of glutamine to glutamate and ammonia. The resulting ammonia molecule is channeled to the active site of MurT.</text>
</comment>
<comment type="pathway">
    <text evidence="1">Cofactor biosynthesis; adenosylcobalamin biosynthesis.</text>
</comment>
<name>A0A7C3RMZ8_DICTH</name>
<feature type="active site" evidence="4">
    <location>
        <position position="191"/>
    </location>
</feature>
<gene>
    <name evidence="4" type="primary">gatD</name>
    <name evidence="6" type="ORF">ENW00_08565</name>
</gene>
<protein>
    <recommendedName>
        <fullName evidence="4">Lipid II isoglutaminyl synthase (glutamine-hydrolyzing) subunit GatD</fullName>
        <ecNumber evidence="4">6.3.5.13</ecNumber>
    </recommendedName>
    <alternativeName>
        <fullName evidence="4">Lipid II isoglutaminyl synthase glutaminase subunit</fullName>
        <ecNumber evidence="4">3.5.1.2</ecNumber>
    </alternativeName>
</protein>
<sequence length="256" mass="29826">MELKILHMYPDLLNLYGDRGNIIVLERRARWRGIKVEVLNFTRDREEDIEKADIIFLGGGSDREQELLFSHIIKFRDILKDLIEENIVFLAICGGYQLLGEYYLNAYGNKIDGLSILNFYTKAEKGRLIGNILIEVDLPIYPKTLVGFENHGGRTYHNYKSLGKVIKGYGNNGKDFTEGIIYKNLIGTYLHGPLLSKNPHLADYIIKRALERKYNMEIDLPKLNDKEEFWAHYRIMERILKKEGGYKIPLPKRLFL</sequence>
<dbReference type="GO" id="GO:0004359">
    <property type="term" value="F:glutaminase activity"/>
    <property type="evidence" value="ECO:0007669"/>
    <property type="project" value="UniProtKB-UniRule"/>
</dbReference>
<evidence type="ECO:0000313" key="6">
    <source>
        <dbReference type="EMBL" id="HFX14176.1"/>
    </source>
</evidence>
<comment type="caution">
    <text evidence="6">The sequence shown here is derived from an EMBL/GenBank/DDBJ whole genome shotgun (WGS) entry which is preliminary data.</text>
</comment>
<dbReference type="GO" id="GO:0009236">
    <property type="term" value="P:cobalamin biosynthetic process"/>
    <property type="evidence" value="ECO:0007669"/>
    <property type="project" value="UniProtKB-KW"/>
</dbReference>
<feature type="binding site" evidence="4">
    <location>
        <position position="127"/>
    </location>
    <ligand>
        <name>substrate</name>
    </ligand>
</feature>
<reference evidence="6" key="1">
    <citation type="journal article" date="2020" name="mSystems">
        <title>Genome- and Community-Level Interaction Insights into Carbon Utilization and Element Cycling Functions of Hydrothermarchaeota in Hydrothermal Sediment.</title>
        <authorList>
            <person name="Zhou Z."/>
            <person name="Liu Y."/>
            <person name="Xu W."/>
            <person name="Pan J."/>
            <person name="Luo Z.H."/>
            <person name="Li M."/>
        </authorList>
    </citation>
    <scope>NUCLEOTIDE SEQUENCE [LARGE SCALE GENOMIC DNA]</scope>
    <source>
        <strain evidence="6">SpSt-81</strain>
    </source>
</reference>
<dbReference type="PROSITE" id="PS51274">
    <property type="entry name" value="GATASE_COBBQ"/>
    <property type="match status" value="1"/>
</dbReference>
<dbReference type="AlphaFoldDB" id="A0A7C3RMZ8"/>
<keyword evidence="4" id="KW-0436">Ligase</keyword>
<feature type="active site" description="Nucleophile" evidence="4">
    <location>
        <position position="93"/>
    </location>
</feature>
<keyword evidence="4" id="KW-0573">Peptidoglycan synthesis</keyword>
<dbReference type="InterPro" id="IPR043702">
    <property type="entry name" value="Lipid_II_synth_GatD"/>
</dbReference>
<comment type="catalytic activity">
    <reaction evidence="4">
        <text>beta-D-GlcNAc-(1-&gt;4)-Mur2Ac(oyl-L-Ala-gamma-D-Glu-L-Lys-D-Ala-D-Ala)-di-trans,octa-cis-undecaprenyl diphosphate + L-glutamine + ATP + H2O = beta-D-GlcNAc-(1-&gt;4)-Mur2Ac(oyl-L-Ala-D-isoglutaminyl-L-Lys-D-Ala-D-Ala)-di-trans,octa-cis-undecaprenyl diphosphate + L-glutamate + ADP + phosphate + H(+)</text>
        <dbReference type="Rhea" id="RHEA:57928"/>
        <dbReference type="ChEBI" id="CHEBI:15377"/>
        <dbReference type="ChEBI" id="CHEBI:15378"/>
        <dbReference type="ChEBI" id="CHEBI:29985"/>
        <dbReference type="ChEBI" id="CHEBI:30616"/>
        <dbReference type="ChEBI" id="CHEBI:43474"/>
        <dbReference type="ChEBI" id="CHEBI:58359"/>
        <dbReference type="ChEBI" id="CHEBI:60033"/>
        <dbReference type="ChEBI" id="CHEBI:62233"/>
        <dbReference type="ChEBI" id="CHEBI:456216"/>
        <dbReference type="EC" id="6.3.5.13"/>
    </reaction>
</comment>
<keyword evidence="6" id="KW-0808">Transferase</keyword>
<proteinExistence type="inferred from homology"/>
<keyword evidence="2" id="KW-0169">Cobalamin biosynthesis</keyword>
<dbReference type="PANTHER" id="PTHR21343">
    <property type="entry name" value="DETHIOBIOTIN SYNTHETASE"/>
    <property type="match status" value="1"/>
</dbReference>
<dbReference type="PANTHER" id="PTHR21343:SF9">
    <property type="entry name" value="LIPID II ISOGLUTAMINYL SYNTHASE (GLUTAMINE-HYDROLYZING) SUBUNIT GATD"/>
    <property type="match status" value="1"/>
</dbReference>
<dbReference type="EC" id="3.5.1.2" evidence="4"/>
<keyword evidence="4" id="KW-0133">Cell shape</keyword>
<comment type="similarity">
    <text evidence="4">Belongs to the CobB/CobQ family. GatD subfamily.</text>
</comment>
<dbReference type="EC" id="6.3.5.13" evidence="4"/>
<evidence type="ECO:0000256" key="1">
    <source>
        <dbReference type="ARBA" id="ARBA00004953"/>
    </source>
</evidence>
<comment type="catalytic activity">
    <reaction evidence="4">
        <text>L-glutamine + H2O = L-glutamate + NH4(+)</text>
        <dbReference type="Rhea" id="RHEA:15889"/>
        <dbReference type="ChEBI" id="CHEBI:15377"/>
        <dbReference type="ChEBI" id="CHEBI:28938"/>
        <dbReference type="ChEBI" id="CHEBI:29985"/>
        <dbReference type="ChEBI" id="CHEBI:58359"/>
        <dbReference type="EC" id="3.5.1.2"/>
    </reaction>
</comment>
<dbReference type="Gene3D" id="3.40.50.880">
    <property type="match status" value="1"/>
</dbReference>
<accession>A0A7C3RMZ8</accession>
<evidence type="ECO:0000256" key="3">
    <source>
        <dbReference type="ARBA" id="ARBA00022962"/>
    </source>
</evidence>
<dbReference type="GO" id="GO:0140282">
    <property type="term" value="F:carbon-nitrogen ligase activity on lipid II"/>
    <property type="evidence" value="ECO:0007669"/>
    <property type="project" value="UniProtKB-UniRule"/>
</dbReference>
<dbReference type="InterPro" id="IPR033949">
    <property type="entry name" value="CobQ_GATase1"/>
</dbReference>
<dbReference type="SUPFAM" id="SSF52317">
    <property type="entry name" value="Class I glutamine amidotransferase-like"/>
    <property type="match status" value="1"/>
</dbReference>
<dbReference type="CDD" id="cd01750">
    <property type="entry name" value="GATase1_CobQ"/>
    <property type="match status" value="1"/>
</dbReference>
<comment type="subunit">
    <text evidence="4">Forms a heterodimer with MurT.</text>
</comment>
<dbReference type="InterPro" id="IPR011698">
    <property type="entry name" value="GATase_3"/>
</dbReference>
<dbReference type="InterPro" id="IPR029062">
    <property type="entry name" value="Class_I_gatase-like"/>
</dbReference>
<dbReference type="Pfam" id="PF07685">
    <property type="entry name" value="GATase_3"/>
    <property type="match status" value="1"/>
</dbReference>
<dbReference type="EMBL" id="DTIN01000039">
    <property type="protein sequence ID" value="HFX14176.1"/>
    <property type="molecule type" value="Genomic_DNA"/>
</dbReference>
<dbReference type="GO" id="GO:0008360">
    <property type="term" value="P:regulation of cell shape"/>
    <property type="evidence" value="ECO:0007669"/>
    <property type="project" value="UniProtKB-KW"/>
</dbReference>
<dbReference type="GO" id="GO:0071555">
    <property type="term" value="P:cell wall organization"/>
    <property type="evidence" value="ECO:0007669"/>
    <property type="project" value="UniProtKB-KW"/>
</dbReference>
<feature type="domain" description="CobB/CobQ-like glutamine amidotransferase" evidence="5">
    <location>
        <begin position="4"/>
        <end position="198"/>
    </location>
</feature>
<comment type="pathway">
    <text evidence="4">Cell wall biogenesis; peptidoglycan biosynthesis.</text>
</comment>
<dbReference type="GO" id="GO:0009252">
    <property type="term" value="P:peptidoglycan biosynthetic process"/>
    <property type="evidence" value="ECO:0007669"/>
    <property type="project" value="UniProtKB-UniRule"/>
</dbReference>
<keyword evidence="4" id="KW-0961">Cell wall biogenesis/degradation</keyword>
<evidence type="ECO:0000256" key="4">
    <source>
        <dbReference type="HAMAP-Rule" id="MF_02213"/>
    </source>
</evidence>
<evidence type="ECO:0000259" key="5">
    <source>
        <dbReference type="Pfam" id="PF07685"/>
    </source>
</evidence>
<dbReference type="HAMAP" id="MF_02213">
    <property type="entry name" value="Lipid_II_synth_GatD"/>
    <property type="match status" value="1"/>
</dbReference>
<keyword evidence="4" id="KW-0378">Hydrolase</keyword>
<dbReference type="GO" id="GO:0016740">
    <property type="term" value="F:transferase activity"/>
    <property type="evidence" value="ECO:0007669"/>
    <property type="project" value="UniProtKB-KW"/>
</dbReference>
<dbReference type="UniPathway" id="UPA00219"/>
<evidence type="ECO:0000256" key="2">
    <source>
        <dbReference type="ARBA" id="ARBA00022573"/>
    </source>
</evidence>
<keyword evidence="3 4" id="KW-0315">Glutamine amidotransferase</keyword>